<dbReference type="InterPro" id="IPR029058">
    <property type="entry name" value="AB_hydrolase_fold"/>
</dbReference>
<gene>
    <name evidence="2" type="ORF">GCM10008967_30130</name>
</gene>
<dbReference type="InterPro" id="IPR051044">
    <property type="entry name" value="MAG_DAG_Lipase"/>
</dbReference>
<dbReference type="Proteomes" id="UP001500782">
    <property type="component" value="Unassembled WGS sequence"/>
</dbReference>
<feature type="domain" description="Serine aminopeptidase S33" evidence="1">
    <location>
        <begin position="15"/>
        <end position="225"/>
    </location>
</feature>
<reference evidence="3" key="1">
    <citation type="journal article" date="2019" name="Int. J. Syst. Evol. Microbiol.">
        <title>The Global Catalogue of Microorganisms (GCM) 10K type strain sequencing project: providing services to taxonomists for standard genome sequencing and annotation.</title>
        <authorList>
            <consortium name="The Broad Institute Genomics Platform"/>
            <consortium name="The Broad Institute Genome Sequencing Center for Infectious Disease"/>
            <person name="Wu L."/>
            <person name="Ma J."/>
        </authorList>
    </citation>
    <scope>NUCLEOTIDE SEQUENCE [LARGE SCALE GENOMIC DNA]</scope>
    <source>
        <strain evidence="3">JCM 9731</strain>
    </source>
</reference>
<dbReference type="SUPFAM" id="SSF53474">
    <property type="entry name" value="alpha/beta-Hydrolases"/>
    <property type="match status" value="1"/>
</dbReference>
<dbReference type="InterPro" id="IPR022742">
    <property type="entry name" value="Hydrolase_4"/>
</dbReference>
<dbReference type="Gene3D" id="3.40.50.1820">
    <property type="entry name" value="alpha/beta hydrolase"/>
    <property type="match status" value="1"/>
</dbReference>
<keyword evidence="3" id="KW-1185">Reference proteome</keyword>
<evidence type="ECO:0000259" key="1">
    <source>
        <dbReference type="Pfam" id="PF12146"/>
    </source>
</evidence>
<sequence length="248" mass="28003">MKIVAPKPFMYEGGKRAVLLLHGFTGTTSDVKRLGQFLHERGYTCFAPVYKGHGQDPLGLISTDAQDWWQDAVNGYNHLKKSGYEEVAVAGVSLGGVFSLRISSFFPVKGVVSMSAPAQKKSKDDLFKRIIQYAERFKKFEKKDEASIASEMEDFNKLPMDSLSELQDIIVDTRERLSIIQAPALILRGMKDDDMYIDSADVIYNSIHSEQKTLKSYENSGHIITTGPERESVFEEVFQFLEGLDWKE</sequence>
<dbReference type="RefSeq" id="WP_343800543.1">
    <property type="nucleotide sequence ID" value="NZ_BAAADJ010000053.1"/>
</dbReference>
<dbReference type="PANTHER" id="PTHR11614">
    <property type="entry name" value="PHOSPHOLIPASE-RELATED"/>
    <property type="match status" value="1"/>
</dbReference>
<proteinExistence type="predicted"/>
<organism evidence="2 3">
    <name type="scientific">Bacillus carboniphilus</name>
    <dbReference type="NCBI Taxonomy" id="86663"/>
    <lineage>
        <taxon>Bacteria</taxon>
        <taxon>Bacillati</taxon>
        <taxon>Bacillota</taxon>
        <taxon>Bacilli</taxon>
        <taxon>Bacillales</taxon>
        <taxon>Bacillaceae</taxon>
        <taxon>Bacillus</taxon>
    </lineage>
</organism>
<dbReference type="Pfam" id="PF12146">
    <property type="entry name" value="Hydrolase_4"/>
    <property type="match status" value="1"/>
</dbReference>
<protein>
    <submittedName>
        <fullName evidence="2">Carboxylesterase</fullName>
    </submittedName>
</protein>
<dbReference type="InterPro" id="IPR012354">
    <property type="entry name" value="Esterase_lipase"/>
</dbReference>
<accession>A0ABP3G6N9</accession>
<evidence type="ECO:0000313" key="3">
    <source>
        <dbReference type="Proteomes" id="UP001500782"/>
    </source>
</evidence>
<dbReference type="EMBL" id="BAAADJ010000053">
    <property type="protein sequence ID" value="GAA0337839.1"/>
    <property type="molecule type" value="Genomic_DNA"/>
</dbReference>
<name>A0ABP3G6N9_9BACI</name>
<comment type="caution">
    <text evidence="2">The sequence shown here is derived from an EMBL/GenBank/DDBJ whole genome shotgun (WGS) entry which is preliminary data.</text>
</comment>
<dbReference type="PIRSF" id="PIRSF017388">
    <property type="entry name" value="Esterase_lipase"/>
    <property type="match status" value="1"/>
</dbReference>
<evidence type="ECO:0000313" key="2">
    <source>
        <dbReference type="EMBL" id="GAA0337839.1"/>
    </source>
</evidence>